<dbReference type="GO" id="GO:0016740">
    <property type="term" value="F:transferase activity"/>
    <property type="evidence" value="ECO:0007669"/>
    <property type="project" value="UniProtKB-KW"/>
</dbReference>
<dbReference type="SUPFAM" id="SSF53448">
    <property type="entry name" value="Nucleotide-diphospho-sugar transferases"/>
    <property type="match status" value="1"/>
</dbReference>
<feature type="domain" description="Glycosyltransferase 2-like" evidence="1">
    <location>
        <begin position="25"/>
        <end position="181"/>
    </location>
</feature>
<accession>A0A1M4TFT3</accession>
<keyword evidence="3" id="KW-1185">Reference proteome</keyword>
<evidence type="ECO:0000313" key="2">
    <source>
        <dbReference type="EMBL" id="SHE43389.1"/>
    </source>
</evidence>
<gene>
    <name evidence="2" type="ORF">SAMN05443144_101285</name>
</gene>
<reference evidence="2 3" key="1">
    <citation type="submission" date="2016-11" db="EMBL/GenBank/DDBJ databases">
        <authorList>
            <person name="Jaros S."/>
            <person name="Januszkiewicz K."/>
            <person name="Wedrychowicz H."/>
        </authorList>
    </citation>
    <scope>NUCLEOTIDE SEQUENCE [LARGE SCALE GENOMIC DNA]</scope>
    <source>
        <strain evidence="2 3">DSM 21986</strain>
    </source>
</reference>
<dbReference type="STRING" id="1194090.SAMN05443144_101285"/>
<dbReference type="RefSeq" id="WP_170864237.1">
    <property type="nucleotide sequence ID" value="NZ_FQUS01000001.1"/>
</dbReference>
<dbReference type="InterPro" id="IPR029044">
    <property type="entry name" value="Nucleotide-diphossugar_trans"/>
</dbReference>
<keyword evidence="2" id="KW-0808">Transferase</keyword>
<dbReference type="PANTHER" id="PTHR43685">
    <property type="entry name" value="GLYCOSYLTRANSFERASE"/>
    <property type="match status" value="1"/>
</dbReference>
<name>A0A1M4TFT3_9BACT</name>
<protein>
    <submittedName>
        <fullName evidence="2">Glycosyl transferase family 2</fullName>
    </submittedName>
</protein>
<organism evidence="2 3">
    <name type="scientific">Fodinibius roseus</name>
    <dbReference type="NCBI Taxonomy" id="1194090"/>
    <lineage>
        <taxon>Bacteria</taxon>
        <taxon>Pseudomonadati</taxon>
        <taxon>Balneolota</taxon>
        <taxon>Balneolia</taxon>
        <taxon>Balneolales</taxon>
        <taxon>Balneolaceae</taxon>
        <taxon>Fodinibius</taxon>
    </lineage>
</organism>
<dbReference type="InterPro" id="IPR001173">
    <property type="entry name" value="Glyco_trans_2-like"/>
</dbReference>
<evidence type="ECO:0000259" key="1">
    <source>
        <dbReference type="Pfam" id="PF00535"/>
    </source>
</evidence>
<dbReference type="PANTHER" id="PTHR43685:SF2">
    <property type="entry name" value="GLYCOSYLTRANSFERASE 2-LIKE DOMAIN-CONTAINING PROTEIN"/>
    <property type="match status" value="1"/>
</dbReference>
<dbReference type="AlphaFoldDB" id="A0A1M4TFT3"/>
<dbReference type="Proteomes" id="UP000184041">
    <property type="component" value="Unassembled WGS sequence"/>
</dbReference>
<dbReference type="Pfam" id="PF00535">
    <property type="entry name" value="Glycos_transf_2"/>
    <property type="match status" value="1"/>
</dbReference>
<proteinExistence type="predicted"/>
<dbReference type="InterPro" id="IPR050834">
    <property type="entry name" value="Glycosyltransf_2"/>
</dbReference>
<dbReference type="EMBL" id="FQUS01000001">
    <property type="protein sequence ID" value="SHE43389.1"/>
    <property type="molecule type" value="Genomic_DNA"/>
</dbReference>
<evidence type="ECO:0000313" key="3">
    <source>
        <dbReference type="Proteomes" id="UP000184041"/>
    </source>
</evidence>
<sequence>MLSYSHSNIHQLSDSLIRMERPIISIITPVLNAEKQIFTFLKAVLRQRYPREKYEVIIVDNGSTDETLQKVRSFKEVILLERTDVQNPYAARNKGIQYANGELLVLLDVNCVPLPHWLESGVKQLQHPGVDLAGGQVSFTFSEDETLGEWYDSLLFVDMEDLIKRGQSCAGGNLFFKRKVLNTIGAFPENHRSGMDLYWTKKATKAGFNLVYEPEAEVRYPARKFKPLLKKVFRVGTGQPKVWLDNDMHPLKLILLMLYQFVPPGTGKLKEKIRRRGKEQMYDYLLPLWGIHYLQKMVLSLGWAKGFFRYYTSKL</sequence>
<dbReference type="Gene3D" id="3.90.550.10">
    <property type="entry name" value="Spore Coat Polysaccharide Biosynthesis Protein SpsA, Chain A"/>
    <property type="match status" value="1"/>
</dbReference>